<evidence type="ECO:0000313" key="4">
    <source>
        <dbReference type="EMBL" id="KAF6148072.1"/>
    </source>
</evidence>
<dbReference type="InterPro" id="IPR000008">
    <property type="entry name" value="C2_dom"/>
</dbReference>
<organism evidence="4 5">
    <name type="scientific">Kingdonia uniflora</name>
    <dbReference type="NCBI Taxonomy" id="39325"/>
    <lineage>
        <taxon>Eukaryota</taxon>
        <taxon>Viridiplantae</taxon>
        <taxon>Streptophyta</taxon>
        <taxon>Embryophyta</taxon>
        <taxon>Tracheophyta</taxon>
        <taxon>Spermatophyta</taxon>
        <taxon>Magnoliopsida</taxon>
        <taxon>Ranunculales</taxon>
        <taxon>Circaeasteraceae</taxon>
        <taxon>Kingdonia</taxon>
    </lineage>
</organism>
<dbReference type="InterPro" id="IPR035892">
    <property type="entry name" value="C2_domain_sf"/>
</dbReference>
<comment type="caution">
    <text evidence="4">The sequence shown here is derived from an EMBL/GenBank/DDBJ whole genome shotgun (WGS) entry which is preliminary data.</text>
</comment>
<evidence type="ECO:0000256" key="1">
    <source>
        <dbReference type="ARBA" id="ARBA00022723"/>
    </source>
</evidence>
<dbReference type="Pfam" id="PF00168">
    <property type="entry name" value="C2"/>
    <property type="match status" value="1"/>
</dbReference>
<sequence>MSIGILEVLLVDAGKLRNRDFFGKMDPYVLIQYGNQEFKSNVARGQGKNPVWNEKFRFKAEYPEGTRNNQHKITFRIMDMDTFSSDDFVGESAIYVKDVISLGMQNGMAELPSQKYSVVLADKTYYGEIRIAVTFSSK</sequence>
<dbReference type="PANTHER" id="PTHR46502:SF15">
    <property type="entry name" value="16 KDA PHLOEM PROTEIN 1"/>
    <property type="match status" value="1"/>
</dbReference>
<protein>
    <recommendedName>
        <fullName evidence="3">C2 domain-containing protein</fullName>
    </recommendedName>
</protein>
<evidence type="ECO:0000259" key="3">
    <source>
        <dbReference type="PROSITE" id="PS50004"/>
    </source>
</evidence>
<accession>A0A7J7LZP9</accession>
<dbReference type="PANTHER" id="PTHR46502">
    <property type="entry name" value="C2 DOMAIN-CONTAINING"/>
    <property type="match status" value="1"/>
</dbReference>
<dbReference type="GO" id="GO:0046872">
    <property type="term" value="F:metal ion binding"/>
    <property type="evidence" value="ECO:0007669"/>
    <property type="project" value="UniProtKB-KW"/>
</dbReference>
<reference evidence="4 5" key="1">
    <citation type="journal article" date="2020" name="IScience">
        <title>Genome Sequencing of the Endangered Kingdonia uniflora (Circaeasteraceae, Ranunculales) Reveals Potential Mechanisms of Evolutionary Specialization.</title>
        <authorList>
            <person name="Sun Y."/>
            <person name="Deng T."/>
            <person name="Zhang A."/>
            <person name="Moore M.J."/>
            <person name="Landis J.B."/>
            <person name="Lin N."/>
            <person name="Zhang H."/>
            <person name="Zhang X."/>
            <person name="Huang J."/>
            <person name="Zhang X."/>
            <person name="Sun H."/>
            <person name="Wang H."/>
        </authorList>
    </citation>
    <scope>NUCLEOTIDE SEQUENCE [LARGE SCALE GENOMIC DNA]</scope>
    <source>
        <strain evidence="4">TB1705</strain>
        <tissue evidence="4">Leaf</tissue>
    </source>
</reference>
<dbReference type="Proteomes" id="UP000541444">
    <property type="component" value="Unassembled WGS sequence"/>
</dbReference>
<dbReference type="SUPFAM" id="SSF49562">
    <property type="entry name" value="C2 domain (Calcium/lipid-binding domain, CaLB)"/>
    <property type="match status" value="1"/>
</dbReference>
<evidence type="ECO:0000256" key="2">
    <source>
        <dbReference type="ARBA" id="ARBA00022837"/>
    </source>
</evidence>
<keyword evidence="5" id="KW-1185">Reference proteome</keyword>
<dbReference type="Gene3D" id="2.60.40.150">
    <property type="entry name" value="C2 domain"/>
    <property type="match status" value="1"/>
</dbReference>
<dbReference type="AlphaFoldDB" id="A0A7J7LZP9"/>
<dbReference type="OrthoDB" id="419768at2759"/>
<feature type="domain" description="C2" evidence="3">
    <location>
        <begin position="1"/>
        <end position="109"/>
    </location>
</feature>
<dbReference type="PROSITE" id="PS50004">
    <property type="entry name" value="C2"/>
    <property type="match status" value="1"/>
</dbReference>
<keyword evidence="2" id="KW-0106">Calcium</keyword>
<dbReference type="EMBL" id="JACGCM010001859">
    <property type="protein sequence ID" value="KAF6148072.1"/>
    <property type="molecule type" value="Genomic_DNA"/>
</dbReference>
<keyword evidence="1" id="KW-0479">Metal-binding</keyword>
<proteinExistence type="predicted"/>
<dbReference type="SMART" id="SM00239">
    <property type="entry name" value="C2"/>
    <property type="match status" value="1"/>
</dbReference>
<name>A0A7J7LZP9_9MAGN</name>
<gene>
    <name evidence="4" type="ORF">GIB67_024247</name>
</gene>
<evidence type="ECO:0000313" key="5">
    <source>
        <dbReference type="Proteomes" id="UP000541444"/>
    </source>
</evidence>